<evidence type="ECO:0000313" key="1">
    <source>
        <dbReference type="EMBL" id="KFB54036.1"/>
    </source>
</evidence>
<dbReference type="EnsemblMetazoa" id="ASIC001120-RA">
    <property type="protein sequence ID" value="ASIC001120-PA"/>
    <property type="gene ID" value="ASIC001120"/>
</dbReference>
<dbReference type="AlphaFoldDB" id="A0A084WUZ2"/>
<sequence length="53" mass="5935">MDHGGTSIAAVRLHRMMEKTLEAALPDLLTYLLDSTKSLQEVFEYLALNDKIA</sequence>
<dbReference type="EMBL" id="ATLV01005013">
    <property type="status" value="NOT_ANNOTATED_CDS"/>
    <property type="molecule type" value="Genomic_DNA"/>
</dbReference>
<gene>
    <name evidence="1" type="ORF">ZHAS_00001120</name>
</gene>
<proteinExistence type="predicted"/>
<dbReference type="Proteomes" id="UP000030765">
    <property type="component" value="Unassembled WGS sequence"/>
</dbReference>
<accession>A0A084WUZ2</accession>
<keyword evidence="3" id="KW-1185">Reference proteome</keyword>
<reference evidence="2" key="2">
    <citation type="submission" date="2020-05" db="UniProtKB">
        <authorList>
            <consortium name="EnsemblMetazoa"/>
        </authorList>
    </citation>
    <scope>IDENTIFICATION</scope>
</reference>
<evidence type="ECO:0000313" key="2">
    <source>
        <dbReference type="EnsemblMetazoa" id="ASIC001120-PA"/>
    </source>
</evidence>
<organism evidence="1">
    <name type="scientific">Anopheles sinensis</name>
    <name type="common">Mosquito</name>
    <dbReference type="NCBI Taxonomy" id="74873"/>
    <lineage>
        <taxon>Eukaryota</taxon>
        <taxon>Metazoa</taxon>
        <taxon>Ecdysozoa</taxon>
        <taxon>Arthropoda</taxon>
        <taxon>Hexapoda</taxon>
        <taxon>Insecta</taxon>
        <taxon>Pterygota</taxon>
        <taxon>Neoptera</taxon>
        <taxon>Endopterygota</taxon>
        <taxon>Diptera</taxon>
        <taxon>Nematocera</taxon>
        <taxon>Culicoidea</taxon>
        <taxon>Culicidae</taxon>
        <taxon>Anophelinae</taxon>
        <taxon>Anopheles</taxon>
    </lineage>
</organism>
<reference evidence="1 3" key="1">
    <citation type="journal article" date="2014" name="BMC Genomics">
        <title>Genome sequence of Anopheles sinensis provides insight into genetics basis of mosquito competence for malaria parasites.</title>
        <authorList>
            <person name="Zhou D."/>
            <person name="Zhang D."/>
            <person name="Ding G."/>
            <person name="Shi L."/>
            <person name="Hou Q."/>
            <person name="Ye Y."/>
            <person name="Xu Y."/>
            <person name="Zhou H."/>
            <person name="Xiong C."/>
            <person name="Li S."/>
            <person name="Yu J."/>
            <person name="Hong S."/>
            <person name="Yu X."/>
            <person name="Zou P."/>
            <person name="Chen C."/>
            <person name="Chang X."/>
            <person name="Wang W."/>
            <person name="Lv Y."/>
            <person name="Sun Y."/>
            <person name="Ma L."/>
            <person name="Shen B."/>
            <person name="Zhu C."/>
        </authorList>
    </citation>
    <scope>NUCLEOTIDE SEQUENCE [LARGE SCALE GENOMIC DNA]</scope>
</reference>
<name>A0A084WUZ2_ANOSI</name>
<dbReference type="VEuPathDB" id="VectorBase:ASIC001120"/>
<dbReference type="EMBL" id="KL642394">
    <property type="protein sequence ID" value="KFB54036.1"/>
    <property type="molecule type" value="Genomic_DNA"/>
</dbReference>
<dbReference type="OrthoDB" id="408177at2759"/>
<dbReference type="VEuPathDB" id="VectorBase:ASIS021027"/>
<evidence type="ECO:0000313" key="3">
    <source>
        <dbReference type="Proteomes" id="UP000030765"/>
    </source>
</evidence>
<protein>
    <submittedName>
        <fullName evidence="1 2">Uncharacterized protein</fullName>
    </submittedName>
</protein>